<organism evidence="2 3">
    <name type="scientific">Caerostris extrusa</name>
    <name type="common">Bark spider</name>
    <name type="synonym">Caerostris bankana</name>
    <dbReference type="NCBI Taxonomy" id="172846"/>
    <lineage>
        <taxon>Eukaryota</taxon>
        <taxon>Metazoa</taxon>
        <taxon>Ecdysozoa</taxon>
        <taxon>Arthropoda</taxon>
        <taxon>Chelicerata</taxon>
        <taxon>Arachnida</taxon>
        <taxon>Araneae</taxon>
        <taxon>Araneomorphae</taxon>
        <taxon>Entelegynae</taxon>
        <taxon>Araneoidea</taxon>
        <taxon>Araneidae</taxon>
        <taxon>Caerostris</taxon>
    </lineage>
</organism>
<protein>
    <submittedName>
        <fullName evidence="2">Uncharacterized protein</fullName>
    </submittedName>
</protein>
<reference evidence="2 3" key="1">
    <citation type="submission" date="2021-06" db="EMBL/GenBank/DDBJ databases">
        <title>Caerostris extrusa draft genome.</title>
        <authorList>
            <person name="Kono N."/>
            <person name="Arakawa K."/>
        </authorList>
    </citation>
    <scope>NUCLEOTIDE SEQUENCE [LARGE SCALE GENOMIC DNA]</scope>
</reference>
<feature type="region of interest" description="Disordered" evidence="1">
    <location>
        <begin position="58"/>
        <end position="79"/>
    </location>
</feature>
<dbReference type="Proteomes" id="UP001054945">
    <property type="component" value="Unassembled WGS sequence"/>
</dbReference>
<evidence type="ECO:0000313" key="2">
    <source>
        <dbReference type="EMBL" id="GIY12952.1"/>
    </source>
</evidence>
<evidence type="ECO:0000313" key="3">
    <source>
        <dbReference type="Proteomes" id="UP001054945"/>
    </source>
</evidence>
<accession>A0AAV4QUN6</accession>
<evidence type="ECO:0000256" key="1">
    <source>
        <dbReference type="SAM" id="MobiDB-lite"/>
    </source>
</evidence>
<gene>
    <name evidence="2" type="ORF">CEXT_215541</name>
</gene>
<keyword evidence="3" id="KW-1185">Reference proteome</keyword>
<name>A0AAV4QUN6_CAEEX</name>
<dbReference type="EMBL" id="BPLR01006869">
    <property type="protein sequence ID" value="GIY12952.1"/>
    <property type="molecule type" value="Genomic_DNA"/>
</dbReference>
<proteinExistence type="predicted"/>
<sequence>MTIRGGHSDWTVYGLAVNSKQRETFLMSLRQGSLNDHHSVDCHNFNCSNYGNKHYDGSRLQRDNISDNGGDGSGAYHML</sequence>
<comment type="caution">
    <text evidence="2">The sequence shown here is derived from an EMBL/GenBank/DDBJ whole genome shotgun (WGS) entry which is preliminary data.</text>
</comment>
<dbReference type="AlphaFoldDB" id="A0AAV4QUN6"/>